<evidence type="ECO:0000313" key="8">
    <source>
        <dbReference type="EMBL" id="SDF07279.1"/>
    </source>
</evidence>
<dbReference type="NCBIfam" id="TIGR01097">
    <property type="entry name" value="PhnE"/>
    <property type="match status" value="1"/>
</dbReference>
<name>A0A8G2BDT6_9PROT</name>
<feature type="transmembrane region" description="Helical" evidence="6">
    <location>
        <begin position="198"/>
        <end position="218"/>
    </location>
</feature>
<dbReference type="InterPro" id="IPR000515">
    <property type="entry name" value="MetI-like"/>
</dbReference>
<dbReference type="PROSITE" id="PS50928">
    <property type="entry name" value="ABC_TM1"/>
    <property type="match status" value="1"/>
</dbReference>
<dbReference type="PANTHER" id="PTHR30043:SF9">
    <property type="entry name" value="PHOSPHONATES TRANSPORT SYSTEM PERMEASE PROTEIN"/>
    <property type="match status" value="1"/>
</dbReference>
<accession>A0A8G2BDT6</accession>
<sequence length="283" mass="31619">MTSVSDADIRAAAERFPDVFHEPTRLVWGRRALAVGMIAYFAFCVWAFDITFERLFGGLHKMGHVLYSMVIWKDFLTWDFSGILIGLAETVGMALLGTTIASLFAIVLGFVAAKNVVPNRFVHHIVRRFLDLLRGVDTLIWALVFVRAVGLGPLAGVLSIIVSDTGTLSKLYSEAVENVDRKPIEGVRSTGASHMQRYRFGFLPQVMPVFLSMSLYWFESNTRSATILGIVGAGGIGMQLSERMKVQYWDQAAFIILLILLTVAIIDTLSKWIRMRLIGKREL</sequence>
<dbReference type="GO" id="GO:0005886">
    <property type="term" value="C:plasma membrane"/>
    <property type="evidence" value="ECO:0007669"/>
    <property type="project" value="UniProtKB-SubCell"/>
</dbReference>
<keyword evidence="4 6" id="KW-1133">Transmembrane helix</keyword>
<evidence type="ECO:0000256" key="5">
    <source>
        <dbReference type="ARBA" id="ARBA00023136"/>
    </source>
</evidence>
<keyword evidence="9" id="KW-1185">Reference proteome</keyword>
<dbReference type="InterPro" id="IPR005769">
    <property type="entry name" value="PhnE/PtxC"/>
</dbReference>
<dbReference type="PANTHER" id="PTHR30043">
    <property type="entry name" value="PHOSPHONATES TRANSPORT SYSTEM PERMEASE PROTEIN"/>
    <property type="match status" value="1"/>
</dbReference>
<evidence type="ECO:0000256" key="3">
    <source>
        <dbReference type="ARBA" id="ARBA00022692"/>
    </source>
</evidence>
<keyword evidence="3 6" id="KW-0812">Transmembrane</keyword>
<feature type="transmembrane region" description="Helical" evidence="6">
    <location>
        <begin position="32"/>
        <end position="52"/>
    </location>
</feature>
<keyword evidence="5 6" id="KW-0472">Membrane</keyword>
<dbReference type="AlphaFoldDB" id="A0A8G2BDT6"/>
<protein>
    <submittedName>
        <fullName evidence="8">Phosphonate transport system permease protein</fullName>
    </submittedName>
</protein>
<dbReference type="OrthoDB" id="7820570at2"/>
<gene>
    <name evidence="8" type="ORF">SAMN05660686_00137</name>
</gene>
<evidence type="ECO:0000256" key="2">
    <source>
        <dbReference type="ARBA" id="ARBA00022448"/>
    </source>
</evidence>
<evidence type="ECO:0000256" key="6">
    <source>
        <dbReference type="RuleBase" id="RU363032"/>
    </source>
</evidence>
<evidence type="ECO:0000256" key="1">
    <source>
        <dbReference type="ARBA" id="ARBA00004651"/>
    </source>
</evidence>
<feature type="transmembrane region" description="Helical" evidence="6">
    <location>
        <begin position="94"/>
        <end position="117"/>
    </location>
</feature>
<dbReference type="Proteomes" id="UP000198615">
    <property type="component" value="Unassembled WGS sequence"/>
</dbReference>
<comment type="caution">
    <text evidence="8">The sequence shown here is derived from an EMBL/GenBank/DDBJ whole genome shotgun (WGS) entry which is preliminary data.</text>
</comment>
<reference evidence="8 9" key="1">
    <citation type="submission" date="2016-10" db="EMBL/GenBank/DDBJ databases">
        <authorList>
            <person name="Varghese N."/>
            <person name="Submissions S."/>
        </authorList>
    </citation>
    <scope>NUCLEOTIDE SEQUENCE [LARGE SCALE GENOMIC DNA]</scope>
    <source>
        <strain evidence="8 9">DSM 18839</strain>
    </source>
</reference>
<dbReference type="EMBL" id="FNBW01000001">
    <property type="protein sequence ID" value="SDF07279.1"/>
    <property type="molecule type" value="Genomic_DNA"/>
</dbReference>
<comment type="similarity">
    <text evidence="6">Belongs to the binding-protein-dependent transport system permease family.</text>
</comment>
<evidence type="ECO:0000259" key="7">
    <source>
        <dbReference type="PROSITE" id="PS50928"/>
    </source>
</evidence>
<evidence type="ECO:0000256" key="4">
    <source>
        <dbReference type="ARBA" id="ARBA00022989"/>
    </source>
</evidence>
<dbReference type="RefSeq" id="WP_093147453.1">
    <property type="nucleotide sequence ID" value="NZ_FNBW01000001.1"/>
</dbReference>
<comment type="subcellular location">
    <subcellularLocation>
        <location evidence="1 6">Cell membrane</location>
        <topology evidence="1 6">Multi-pass membrane protein</topology>
    </subcellularLocation>
</comment>
<dbReference type="Pfam" id="PF00528">
    <property type="entry name" value="BPD_transp_1"/>
    <property type="match status" value="1"/>
</dbReference>
<dbReference type="Gene3D" id="1.10.3720.10">
    <property type="entry name" value="MetI-like"/>
    <property type="match status" value="1"/>
</dbReference>
<feature type="transmembrane region" description="Helical" evidence="6">
    <location>
        <begin position="253"/>
        <end position="273"/>
    </location>
</feature>
<feature type="domain" description="ABC transmembrane type-1" evidence="7">
    <location>
        <begin position="87"/>
        <end position="270"/>
    </location>
</feature>
<feature type="transmembrane region" description="Helical" evidence="6">
    <location>
        <begin position="225"/>
        <end position="241"/>
    </location>
</feature>
<dbReference type="SUPFAM" id="SSF161098">
    <property type="entry name" value="MetI-like"/>
    <property type="match status" value="1"/>
</dbReference>
<keyword evidence="2 6" id="KW-0813">Transport</keyword>
<dbReference type="CDD" id="cd06261">
    <property type="entry name" value="TM_PBP2"/>
    <property type="match status" value="1"/>
</dbReference>
<dbReference type="InterPro" id="IPR035906">
    <property type="entry name" value="MetI-like_sf"/>
</dbReference>
<organism evidence="8 9">
    <name type="scientific">Thalassobaculum litoreum DSM 18839</name>
    <dbReference type="NCBI Taxonomy" id="1123362"/>
    <lineage>
        <taxon>Bacteria</taxon>
        <taxon>Pseudomonadati</taxon>
        <taxon>Pseudomonadota</taxon>
        <taxon>Alphaproteobacteria</taxon>
        <taxon>Rhodospirillales</taxon>
        <taxon>Thalassobaculaceae</taxon>
        <taxon>Thalassobaculum</taxon>
    </lineage>
</organism>
<feature type="transmembrane region" description="Helical" evidence="6">
    <location>
        <begin position="138"/>
        <end position="162"/>
    </location>
</feature>
<proteinExistence type="inferred from homology"/>
<dbReference type="GO" id="GO:0015416">
    <property type="term" value="F:ABC-type phosphonate transporter activity"/>
    <property type="evidence" value="ECO:0007669"/>
    <property type="project" value="InterPro"/>
</dbReference>
<evidence type="ECO:0000313" key="9">
    <source>
        <dbReference type="Proteomes" id="UP000198615"/>
    </source>
</evidence>